<accession>A0A9P3HEU1</accession>
<feature type="domain" description="NACHT" evidence="1">
    <location>
        <begin position="59"/>
        <end position="148"/>
    </location>
</feature>
<dbReference type="Gene3D" id="3.40.50.300">
    <property type="entry name" value="P-loop containing nucleotide triphosphate hydrolases"/>
    <property type="match status" value="1"/>
</dbReference>
<dbReference type="EMBL" id="BQFW01000010">
    <property type="protein sequence ID" value="GJJ75017.1"/>
    <property type="molecule type" value="Genomic_DNA"/>
</dbReference>
<gene>
    <name evidence="2" type="ORF">EMPS_07375</name>
</gene>
<evidence type="ECO:0000313" key="3">
    <source>
        <dbReference type="Proteomes" id="UP000827284"/>
    </source>
</evidence>
<organism evidence="2 3">
    <name type="scientific">Entomortierella parvispora</name>
    <dbReference type="NCBI Taxonomy" id="205924"/>
    <lineage>
        <taxon>Eukaryota</taxon>
        <taxon>Fungi</taxon>
        <taxon>Fungi incertae sedis</taxon>
        <taxon>Mucoromycota</taxon>
        <taxon>Mortierellomycotina</taxon>
        <taxon>Mortierellomycetes</taxon>
        <taxon>Mortierellales</taxon>
        <taxon>Mortierellaceae</taxon>
        <taxon>Entomortierella</taxon>
    </lineage>
</organism>
<dbReference type="SUPFAM" id="SSF50978">
    <property type="entry name" value="WD40 repeat-like"/>
    <property type="match status" value="1"/>
</dbReference>
<evidence type="ECO:0000259" key="1">
    <source>
        <dbReference type="Pfam" id="PF05729"/>
    </source>
</evidence>
<comment type="caution">
    <text evidence="2">The sequence shown here is derived from an EMBL/GenBank/DDBJ whole genome shotgun (WGS) entry which is preliminary data.</text>
</comment>
<name>A0A9P3HEU1_9FUNG</name>
<dbReference type="Proteomes" id="UP000827284">
    <property type="component" value="Unassembled WGS sequence"/>
</dbReference>
<dbReference type="SUPFAM" id="SSF52540">
    <property type="entry name" value="P-loop containing nucleoside triphosphate hydrolases"/>
    <property type="match status" value="1"/>
</dbReference>
<dbReference type="Pfam" id="PF05729">
    <property type="entry name" value="NACHT"/>
    <property type="match status" value="1"/>
</dbReference>
<keyword evidence="3" id="KW-1185">Reference proteome</keyword>
<sequence>MDLDIESAIGCLQQQQSISLDTRAVYIQLLSKPNLRSSDDTLIALQDRANNFLQSKREVLLILGDSGAGKSTFGMRLEHKLWKEYNPGGSIPLFIDLKTIDSLEKDLILQHLEDEGYFSDQQLEYLRQYREFILICDGYDECHRWFNLHTKNQFNKPRQWKAKLIINCRTQYIGPNYRNYFEPEVKTTGNENFSHTSDLFEEAVIVPFKVTQIKEYVETFTRVRGAPEYSSDEPRWTTEQYMASLESIRHLMELAQNPFMLKMILDVLPKIAKTTTKMTRVELYDKFVDLHFESEQQRLSRQHSGGSMDIGTLSAFTSFQNSELIDIVPEPSIIHFLAERAQQNDSFMGQLLDIVHMSKLEKTVRQAASNSITVLVRSGVRFNGTDFQGIRISGADLSHGQFDSAQLQKADMTGVRLKRTWLRQADLSEATLANVRFGESPYCNIPGLSSVAITPDGNTLVVGLNTGDVQVYDTLDFQLRFAFQGHTTYPGRFQSSYKRGYFQQHLACGVRWP</sequence>
<dbReference type="Pfam" id="PF00805">
    <property type="entry name" value="Pentapeptide"/>
    <property type="match status" value="1"/>
</dbReference>
<protein>
    <recommendedName>
        <fullName evidence="1">NACHT domain-containing protein</fullName>
    </recommendedName>
</protein>
<dbReference type="SUPFAM" id="SSF141571">
    <property type="entry name" value="Pentapeptide repeat-like"/>
    <property type="match status" value="1"/>
</dbReference>
<dbReference type="Gene3D" id="2.160.20.80">
    <property type="entry name" value="E3 ubiquitin-protein ligase SopA"/>
    <property type="match status" value="1"/>
</dbReference>
<dbReference type="InterPro" id="IPR036322">
    <property type="entry name" value="WD40_repeat_dom_sf"/>
</dbReference>
<dbReference type="InterPro" id="IPR001646">
    <property type="entry name" value="5peptide_repeat"/>
</dbReference>
<reference evidence="2" key="2">
    <citation type="journal article" date="2022" name="Microbiol. Resour. Announc.">
        <title>Whole-Genome Sequence of Entomortierella parvispora E1425, a Mucoromycotan Fungus Associated with Burkholderiaceae-Related Endosymbiotic Bacteria.</title>
        <authorList>
            <person name="Herlambang A."/>
            <person name="Guo Y."/>
            <person name="Takashima Y."/>
            <person name="Narisawa K."/>
            <person name="Ohta H."/>
            <person name="Nishizawa T."/>
        </authorList>
    </citation>
    <scope>NUCLEOTIDE SEQUENCE</scope>
    <source>
        <strain evidence="2">E1425</strain>
    </source>
</reference>
<reference evidence="2" key="1">
    <citation type="submission" date="2021-11" db="EMBL/GenBank/DDBJ databases">
        <authorList>
            <person name="Herlambang A."/>
            <person name="Guo Y."/>
            <person name="Takashima Y."/>
            <person name="Nishizawa T."/>
        </authorList>
    </citation>
    <scope>NUCLEOTIDE SEQUENCE</scope>
    <source>
        <strain evidence="2">E1425</strain>
    </source>
</reference>
<dbReference type="InterPro" id="IPR007111">
    <property type="entry name" value="NACHT_NTPase"/>
</dbReference>
<dbReference type="AlphaFoldDB" id="A0A9P3HEU1"/>
<evidence type="ECO:0000313" key="2">
    <source>
        <dbReference type="EMBL" id="GJJ75017.1"/>
    </source>
</evidence>
<dbReference type="InterPro" id="IPR027417">
    <property type="entry name" value="P-loop_NTPase"/>
</dbReference>
<dbReference type="OrthoDB" id="2443807at2759"/>
<proteinExistence type="predicted"/>